<keyword evidence="3" id="KW-0378">Hydrolase</keyword>
<dbReference type="InterPro" id="IPR051202">
    <property type="entry name" value="Peptidase_C40"/>
</dbReference>
<dbReference type="GO" id="GO:0008234">
    <property type="term" value="F:cysteine-type peptidase activity"/>
    <property type="evidence" value="ECO:0007669"/>
    <property type="project" value="UniProtKB-KW"/>
</dbReference>
<dbReference type="GO" id="GO:0006508">
    <property type="term" value="P:proteolysis"/>
    <property type="evidence" value="ECO:0007669"/>
    <property type="project" value="UniProtKB-KW"/>
</dbReference>
<keyword evidence="4" id="KW-0788">Thiol protease</keyword>
<evidence type="ECO:0000256" key="2">
    <source>
        <dbReference type="ARBA" id="ARBA00022670"/>
    </source>
</evidence>
<evidence type="ECO:0000259" key="5">
    <source>
        <dbReference type="PROSITE" id="PS51935"/>
    </source>
</evidence>
<name>A0A3A1UYP6_9BACL</name>
<dbReference type="PROSITE" id="PS51935">
    <property type="entry name" value="NLPC_P60"/>
    <property type="match status" value="1"/>
</dbReference>
<reference evidence="6 7" key="1">
    <citation type="submission" date="2018-09" db="EMBL/GenBank/DDBJ databases">
        <title>Paenibacillus aracenensis nov. sp. isolated from a cave in southern Spain.</title>
        <authorList>
            <person name="Jurado V."/>
            <person name="Gutierrez-Patricio S."/>
            <person name="Gonzalez-Pimentel J.L."/>
            <person name="Miller A.Z."/>
            <person name="Laiz L."/>
            <person name="Saiz-Jimenez C."/>
        </authorList>
    </citation>
    <scope>NUCLEOTIDE SEQUENCE [LARGE SCALE GENOMIC DNA]</scope>
    <source>
        <strain evidence="6 7">DSM 22867</strain>
    </source>
</reference>
<dbReference type="SUPFAM" id="SSF54001">
    <property type="entry name" value="Cysteine proteinases"/>
    <property type="match status" value="1"/>
</dbReference>
<evidence type="ECO:0000313" key="6">
    <source>
        <dbReference type="EMBL" id="RIX52826.1"/>
    </source>
</evidence>
<gene>
    <name evidence="6" type="ORF">D3P08_12555</name>
</gene>
<comment type="caution">
    <text evidence="6">The sequence shown here is derived from an EMBL/GenBank/DDBJ whole genome shotgun (WGS) entry which is preliminary data.</text>
</comment>
<dbReference type="OrthoDB" id="9813118at2"/>
<dbReference type="Pfam" id="PF00877">
    <property type="entry name" value="NLPC_P60"/>
    <property type="match status" value="1"/>
</dbReference>
<evidence type="ECO:0000313" key="7">
    <source>
        <dbReference type="Proteomes" id="UP000266482"/>
    </source>
</evidence>
<sequence>MLRYSYQPGGAKQMKTNLFKKTLVAGIVSSALLTTGLVPFHINDQAYAATATSKASKIESVISLGYKYKGTPYEFGSNRSTTRTFDCSDFVKHIYKKAAGVTIPGSSATQAAWVKKNKRSTVKTSWSELKRGDLVFFMSYKGSSKSSYSRINKSAQRVTHVGLYLGDGKILHTYSNKSGGVHVDTVKGTQWEYRMIFGGSVL</sequence>
<dbReference type="Proteomes" id="UP000266482">
    <property type="component" value="Unassembled WGS sequence"/>
</dbReference>
<evidence type="ECO:0000256" key="1">
    <source>
        <dbReference type="ARBA" id="ARBA00007074"/>
    </source>
</evidence>
<dbReference type="Gene3D" id="3.90.1720.10">
    <property type="entry name" value="endopeptidase domain like (from Nostoc punctiforme)"/>
    <property type="match status" value="1"/>
</dbReference>
<protein>
    <submittedName>
        <fullName evidence="6">NlpC/P60 family protein</fullName>
    </submittedName>
</protein>
<dbReference type="PANTHER" id="PTHR47053:SF1">
    <property type="entry name" value="MUREIN DD-ENDOPEPTIDASE MEPH-RELATED"/>
    <property type="match status" value="1"/>
</dbReference>
<dbReference type="InterPro" id="IPR000064">
    <property type="entry name" value="NLP_P60_dom"/>
</dbReference>
<organism evidence="6 7">
    <name type="scientific">Paenibacillus nanensis</name>
    <dbReference type="NCBI Taxonomy" id="393251"/>
    <lineage>
        <taxon>Bacteria</taxon>
        <taxon>Bacillati</taxon>
        <taxon>Bacillota</taxon>
        <taxon>Bacilli</taxon>
        <taxon>Bacillales</taxon>
        <taxon>Paenibacillaceae</taxon>
        <taxon>Paenibacillus</taxon>
    </lineage>
</organism>
<dbReference type="AlphaFoldDB" id="A0A3A1UYP6"/>
<evidence type="ECO:0000256" key="3">
    <source>
        <dbReference type="ARBA" id="ARBA00022801"/>
    </source>
</evidence>
<dbReference type="EMBL" id="QXQA01000006">
    <property type="protein sequence ID" value="RIX52826.1"/>
    <property type="molecule type" value="Genomic_DNA"/>
</dbReference>
<dbReference type="PANTHER" id="PTHR47053">
    <property type="entry name" value="MUREIN DD-ENDOPEPTIDASE MEPH-RELATED"/>
    <property type="match status" value="1"/>
</dbReference>
<keyword evidence="7" id="KW-1185">Reference proteome</keyword>
<feature type="domain" description="NlpC/P60" evidence="5">
    <location>
        <begin position="55"/>
        <end position="202"/>
    </location>
</feature>
<evidence type="ECO:0000256" key="4">
    <source>
        <dbReference type="ARBA" id="ARBA00022807"/>
    </source>
</evidence>
<accession>A0A3A1UYP6</accession>
<dbReference type="InterPro" id="IPR038765">
    <property type="entry name" value="Papain-like_cys_pep_sf"/>
</dbReference>
<proteinExistence type="inferred from homology"/>
<comment type="similarity">
    <text evidence="1">Belongs to the peptidase C40 family.</text>
</comment>
<keyword evidence="2" id="KW-0645">Protease</keyword>